<evidence type="ECO:0000256" key="4">
    <source>
        <dbReference type="ARBA" id="ARBA00023034"/>
    </source>
</evidence>
<keyword evidence="3" id="KW-0653">Protein transport</keyword>
<dbReference type="InterPro" id="IPR056457">
    <property type="entry name" value="DOP1_C"/>
</dbReference>
<dbReference type="Ensembl" id="ENSCAFT00040011651.1">
    <property type="protein sequence ID" value="ENSCAFP00040010107.1"/>
    <property type="gene ID" value="ENSCAFG00040006138.1"/>
</dbReference>
<evidence type="ECO:0000259" key="9">
    <source>
        <dbReference type="Pfam" id="PF24597"/>
    </source>
</evidence>
<dbReference type="Pfam" id="PF04118">
    <property type="entry name" value="Dopey_N"/>
    <property type="match status" value="1"/>
</dbReference>
<feature type="region of interest" description="Disordered" evidence="7">
    <location>
        <begin position="1281"/>
        <end position="1315"/>
    </location>
</feature>
<dbReference type="PANTHER" id="PTHR14042:SF22">
    <property type="entry name" value="PROTEIN DOPEY-1"/>
    <property type="match status" value="1"/>
</dbReference>
<evidence type="ECO:0000256" key="2">
    <source>
        <dbReference type="ARBA" id="ARBA00022448"/>
    </source>
</evidence>
<sequence length="2329" mass="261640">MNTEELELLSDSKYRNYVAAIDKALKNFEYSSEWADLISALGKLNKVLQNNAKYQVVPKKLTIGKRLAQCLHPALPGGVHRKALETYEIIFKIIGPKRLAKDLFLYSSGLFPLLANAAMSVKPTLLSLYEIYYLPLGKTLKPGLQGLLTGILPGLEEGSEYYERTNTLLEKVAAAVDQSAFYSALWGSLLTSPAVRLPGITYVLAHLNRKLSMEDQLYIIGSDIELMVEAVSTSVQDSSVLVQRSTLDLILFCFPFHMSQATRPDMIRILSAALHVVLRRDMSLNRRLYAWLLGFDNNGAIIGPRSTRHSNPEEHATYYFTTFSKELLVQAMVGILQVNGFGEESTLMQDLKPFRILISLLDKPELGPVILEDVLIEVFRTLYSQCKAELDLQMEPPFSKDHAQLSSKLRENKKTAELIKTANLLFNSFEPYYMWDYVARWFEECCRRTLHARLQIGPGDSSESSELQLTNFCLLVDFLLDIVSLPTRSMRVLCQETYIEIQTEHLPQLLLRMISALTSHLQTLHLSELTDSLRLCSKILSKVQPPLLSASSGGVLQFTSGQSNSVKEWEDKKVSSVSLENPSEVFEDGENPPSSRSSESGFTEFIQYQADRSDDIDRDLSEGQRTAAIPIGSTSSETETASTVGSEETIIQPPSIVTQGTAPRSGKTAQKTAMQCCLEYVQQFLTRLINLYIIQGNTFSQALATEHPGDPSGEQGETSKWDRDSHGDVKERNISKHKTSKEYLSAFLSACQLFLECSSFPVYIAEGNHTSDLHTEKSETDWEHVQPPLWLQTLMNACSYASDFSVQSVAISLVMDLVGLTQSVAMVTGENINSVEPAQPLSPNQGRVAVVIRPPLTPGNLRYIAEKTEFFKHVALTLWDQLGDRTPQHHQKSVELFYQLHNLVPSSSICEDVISQQLTHKDKKIRMEAHAKFAVLWHLTRDLHINKSSSFARSFDRSLFIMLDSLNSLDGSTSSVGQAWLNQVLQRHDIARVLEPLLLLLLHPKTQRVSVQRVQAERYWNKAPYYPGEESDKHFMQNFACSNVSQVQLIASKGNGEKPLTMDEIENFSLTVNPLSDRLSLLSTSSETIPMVVSDFDLPDQQIEVLQSSDSGCSQSSAGDNLSYDVDPENANVQEDSQMPNACSPDDDVQQVVFDLICKVVSGLEAESASVTSQLEMEAIPPKHSDVGLGEEALKTDDQSAQQSQSALLSNDGSPFLSVSAEGGPECVANGISRNSSSPCISGTTQALQDSNVASIETKSRQRSHSSIQFSFKEKLSEKVSEKETIVKESGKQPGAKPKVKLARKKDDDKKKTSNEKLKQTSVFFSDGLDLENWYSCGEGEISEIESDMGSPGSRKSPNFNIHPLYQHVLLYLQLYDSSRTLAQKWHSEKMAGKNMVAVEEGFSEDSLINFSEDEFDNGSTLQSQLLKVLQKLIVLEHRVMTVPEENETGFDFVVSDLEHINPHQPMTSLQYLHAQPITCQGMFLCAVIRALHQHCACKMHPQWIGLITSTLPYMGKVLQRVVVSVTLQLCRNLDNLIQQYKYETGLSDSRPLWMASIIPPDMILTLLEGITAIIHYCLLDPTTQYHQLLVNVDQKHLFEARSGILSILHMIMSSVTLLWSILHQADSSEKIAVAASASVTTINLGATKNLRQQILELLGPISMNHGVHFMAAIAFVWNERRQNKTTTRTKVIPTASEEQLLLVELVRSISVMRAETVMQTVKEVLKQPPAIAKDKKHLSLEVCMLQFFYAYIQRIPVPNLVDSWASLLILLKDSIQLSLPAPGQFLILGVLNEFIMKNPSLENKKDQRDLQDVTHKIVDAIGAIAGSSLEQTTWLRRNLEVKPSPKIMVDGTNLESDVEDMLSPAMETSNITPSVYSVHALTLLSEVLAHLLDMVFYSDEKERVIPLLVNIMHYVVPYLRNHSAHNAPSYRACVQLLSSLSGYQYTRRAWKKEAFDLFMDPSFFQMDASCVNHWRAIMDNLMTHDKTTFRDLMTRVAVAQSSSLNLFANRDVELEQRAMLLKRLAFAIFSSEIDQYQKYLPDIQERLVESLRLPQVPTLHSQVFLFFRVLLLRMSPQHLTSLWPTMITELVQVFLLMEQELTADEDISRTSGPSVAGLETTYTGGNGFSTSYNSQRWLNLYLSACKFLDLALALPSENLPQFQMYRWAFIPEASDDSGLEVRRQGIHQREFKPYVVRLAKLLRKRAKDKEEDFKTVILEGLEMAKHQKNPEEDNSGRTLGWEPGHLLLTICTVRSIEQLLPFFNVLSQVFNSKVTSRCVGHSGSPILYSNTFPNKDMKLENHKPFSSKARQKIEEMVEKDFLEGVIKT</sequence>
<proteinExistence type="inferred from homology"/>
<evidence type="ECO:0000259" key="10">
    <source>
        <dbReference type="Pfam" id="PF24598"/>
    </source>
</evidence>
<feature type="compositionally biased region" description="Basic and acidic residues" evidence="7">
    <location>
        <begin position="717"/>
        <end position="734"/>
    </location>
</feature>
<dbReference type="PANTHER" id="PTHR14042">
    <property type="entry name" value="DOPEY-RELATED"/>
    <property type="match status" value="1"/>
</dbReference>
<comment type="similarity">
    <text evidence="6">Belongs to the DOP1 family.</text>
</comment>
<dbReference type="GO" id="GO:0000139">
    <property type="term" value="C:Golgi membrane"/>
    <property type="evidence" value="ECO:0007669"/>
    <property type="project" value="UniProtKB-SubCell"/>
</dbReference>
<evidence type="ECO:0000256" key="1">
    <source>
        <dbReference type="ARBA" id="ARBA00004395"/>
    </source>
</evidence>
<keyword evidence="2" id="KW-0813">Transport</keyword>
<feature type="compositionally biased region" description="Basic and acidic residues" evidence="7">
    <location>
        <begin position="1305"/>
        <end position="1315"/>
    </location>
</feature>
<dbReference type="OrthoDB" id="297643at2759"/>
<feature type="region of interest" description="Disordered" evidence="7">
    <location>
        <begin position="1107"/>
        <end position="1144"/>
    </location>
</feature>
<dbReference type="InterPro" id="IPR056459">
    <property type="entry name" value="TPR_DOP1"/>
</dbReference>
<evidence type="ECO:0000259" key="8">
    <source>
        <dbReference type="Pfam" id="PF04118"/>
    </source>
</evidence>
<evidence type="ECO:0000313" key="13">
    <source>
        <dbReference type="Proteomes" id="UP000694542"/>
    </source>
</evidence>
<comment type="subcellular location">
    <subcellularLocation>
        <location evidence="1">Golgi apparatus membrane</location>
        <topology evidence="1">Peripheral membrane protein</topology>
    </subcellularLocation>
</comment>
<accession>A0A8C0Q8I6</accession>
<dbReference type="InterPro" id="IPR007249">
    <property type="entry name" value="DOP1_N"/>
</dbReference>
<feature type="domain" description="DOP1-like middle TPR" evidence="9">
    <location>
        <begin position="319"/>
        <end position="474"/>
    </location>
</feature>
<keyword evidence="4" id="KW-0333">Golgi apparatus</keyword>
<feature type="region of interest" description="Disordered" evidence="7">
    <location>
        <begin position="704"/>
        <end position="734"/>
    </location>
</feature>
<evidence type="ECO:0000259" key="11">
    <source>
        <dbReference type="Pfam" id="PF24601"/>
    </source>
</evidence>
<gene>
    <name evidence="12" type="primary">DOP1A</name>
</gene>
<dbReference type="GO" id="GO:0005829">
    <property type="term" value="C:cytosol"/>
    <property type="evidence" value="ECO:0007669"/>
    <property type="project" value="GOC"/>
</dbReference>
<reference evidence="12" key="2">
    <citation type="submission" date="2025-08" db="UniProtKB">
        <authorList>
            <consortium name="Ensembl"/>
        </authorList>
    </citation>
    <scope>IDENTIFICATION</scope>
</reference>
<feature type="domain" description="DOP1-like TPR" evidence="11">
    <location>
        <begin position="1384"/>
        <end position="1581"/>
    </location>
</feature>
<feature type="domain" description="DOP1-like C-terminal" evidence="10">
    <location>
        <begin position="1748"/>
        <end position="2268"/>
    </location>
</feature>
<keyword evidence="5" id="KW-0472">Membrane</keyword>
<feature type="compositionally biased region" description="Low complexity" evidence="7">
    <location>
        <begin position="1107"/>
        <end position="1120"/>
    </location>
</feature>
<feature type="region of interest" description="Disordered" evidence="7">
    <location>
        <begin position="1194"/>
        <end position="1213"/>
    </location>
</feature>
<reference evidence="12" key="1">
    <citation type="submission" date="2018-10" db="EMBL/GenBank/DDBJ databases">
        <title>De novo assembly of a Great Dane genome.</title>
        <authorList>
            <person name="Kidd J.M."/>
            <person name="Pendleton A.L."/>
            <person name="Shen F."/>
            <person name="Emery S."/>
        </authorList>
    </citation>
    <scope>NUCLEOTIDE SEQUENCE [LARGE SCALE GENOMIC DNA]</scope>
    <source>
        <strain evidence="12">Great Dane</strain>
    </source>
</reference>
<feature type="compositionally biased region" description="Polar residues" evidence="7">
    <location>
        <begin position="1131"/>
        <end position="1141"/>
    </location>
</feature>
<feature type="compositionally biased region" description="Low complexity" evidence="7">
    <location>
        <begin position="1199"/>
        <end position="1210"/>
    </location>
</feature>
<evidence type="ECO:0000256" key="5">
    <source>
        <dbReference type="ARBA" id="ARBA00023136"/>
    </source>
</evidence>
<evidence type="ECO:0000256" key="6">
    <source>
        <dbReference type="ARBA" id="ARBA00046326"/>
    </source>
</evidence>
<evidence type="ECO:0000313" key="12">
    <source>
        <dbReference type="Ensembl" id="ENSCAFP00040010107.1"/>
    </source>
</evidence>
<dbReference type="InterPro" id="IPR040314">
    <property type="entry name" value="DOP1"/>
</dbReference>
<feature type="domain" description="DOP1 N-terminal" evidence="8">
    <location>
        <begin position="11"/>
        <end position="295"/>
    </location>
</feature>
<organism evidence="12 13">
    <name type="scientific">Canis lupus familiaris</name>
    <name type="common">Dog</name>
    <name type="synonym">Canis familiaris</name>
    <dbReference type="NCBI Taxonomy" id="9615"/>
    <lineage>
        <taxon>Eukaryota</taxon>
        <taxon>Metazoa</taxon>
        <taxon>Chordata</taxon>
        <taxon>Craniata</taxon>
        <taxon>Vertebrata</taxon>
        <taxon>Euteleostomi</taxon>
        <taxon>Mammalia</taxon>
        <taxon>Eutheria</taxon>
        <taxon>Laurasiatheria</taxon>
        <taxon>Carnivora</taxon>
        <taxon>Caniformia</taxon>
        <taxon>Canidae</taxon>
        <taxon>Canis</taxon>
    </lineage>
</organism>
<protein>
    <submittedName>
        <fullName evidence="12">DOP1 leucine zipper like protein A</fullName>
    </submittedName>
</protein>
<name>A0A8C0Q8I6_CANLF</name>
<dbReference type="Proteomes" id="UP000694542">
    <property type="component" value="Chromosome 12"/>
</dbReference>
<feature type="region of interest" description="Disordered" evidence="7">
    <location>
        <begin position="569"/>
        <end position="600"/>
    </location>
</feature>
<dbReference type="InterPro" id="IPR056458">
    <property type="entry name" value="TPR_DOP1_M"/>
</dbReference>
<dbReference type="GO" id="GO:0006895">
    <property type="term" value="P:Golgi to endosome transport"/>
    <property type="evidence" value="ECO:0007669"/>
    <property type="project" value="InterPro"/>
</dbReference>
<dbReference type="Pfam" id="PF24601">
    <property type="entry name" value="TPR_DOP1"/>
    <property type="match status" value="1"/>
</dbReference>
<feature type="compositionally biased region" description="Basic and acidic residues" evidence="7">
    <location>
        <begin position="1281"/>
        <end position="1291"/>
    </location>
</feature>
<evidence type="ECO:0000256" key="3">
    <source>
        <dbReference type="ARBA" id="ARBA00022927"/>
    </source>
</evidence>
<dbReference type="Pfam" id="PF24597">
    <property type="entry name" value="TPR_DOP1_M"/>
    <property type="match status" value="1"/>
</dbReference>
<dbReference type="GO" id="GO:0015031">
    <property type="term" value="P:protein transport"/>
    <property type="evidence" value="ECO:0007669"/>
    <property type="project" value="UniProtKB-KW"/>
</dbReference>
<evidence type="ECO:0000256" key="7">
    <source>
        <dbReference type="SAM" id="MobiDB-lite"/>
    </source>
</evidence>
<dbReference type="Pfam" id="PF24598">
    <property type="entry name" value="DOP1_C"/>
    <property type="match status" value="1"/>
</dbReference>